<gene>
    <name evidence="1" type="ordered locus">Deba_1485</name>
</gene>
<organism evidence="1 2">
    <name type="scientific">Desulfarculus baarsii (strain ATCC 33931 / DSM 2075 / LMG 7858 / VKM B-1802 / 2st14)</name>
    <dbReference type="NCBI Taxonomy" id="644282"/>
    <lineage>
        <taxon>Bacteria</taxon>
        <taxon>Pseudomonadati</taxon>
        <taxon>Thermodesulfobacteriota</taxon>
        <taxon>Desulfarculia</taxon>
        <taxon>Desulfarculales</taxon>
        <taxon>Desulfarculaceae</taxon>
        <taxon>Desulfarculus</taxon>
    </lineage>
</organism>
<dbReference type="OrthoDB" id="5420735at2"/>
<accession>E1QH10</accession>
<keyword evidence="2" id="KW-1185">Reference proteome</keyword>
<dbReference type="AlphaFoldDB" id="E1QH10"/>
<dbReference type="RefSeq" id="WP_013258306.1">
    <property type="nucleotide sequence ID" value="NC_014365.1"/>
</dbReference>
<dbReference type="KEGG" id="dbr:Deba_1485"/>
<sequence>MRCFVVIFGSGAVLVASSHKSTTNPVLVKQLKSNGVGRMILMQAPIELCRARYGEHFEDIERRLGKDEFRVVDFNGCSVFDKFSFAELGQPILVEL</sequence>
<name>E1QH10_DESB2</name>
<dbReference type="EMBL" id="CP002085">
    <property type="protein sequence ID" value="ADK84853.1"/>
    <property type="molecule type" value="Genomic_DNA"/>
</dbReference>
<dbReference type="STRING" id="644282.Deba_1485"/>
<dbReference type="Proteomes" id="UP000009047">
    <property type="component" value="Chromosome"/>
</dbReference>
<protein>
    <submittedName>
        <fullName evidence="1">Cytoplasmic protein</fullName>
    </submittedName>
</protein>
<dbReference type="eggNOG" id="ENOG5031EC7">
    <property type="taxonomic scope" value="Bacteria"/>
</dbReference>
<dbReference type="HOGENOM" id="CLU_2355139_0_0_7"/>
<evidence type="ECO:0000313" key="1">
    <source>
        <dbReference type="EMBL" id="ADK84853.1"/>
    </source>
</evidence>
<evidence type="ECO:0000313" key="2">
    <source>
        <dbReference type="Proteomes" id="UP000009047"/>
    </source>
</evidence>
<proteinExistence type="predicted"/>
<reference evidence="1 2" key="1">
    <citation type="journal article" date="2010" name="Stand. Genomic Sci.">
        <title>Complete genome sequence of Desulfarculus baarsii type strain (2st14).</title>
        <authorList>
            <person name="Sun H."/>
            <person name="Spring S."/>
            <person name="Lapidus A."/>
            <person name="Davenport K."/>
            <person name="Del Rio T.G."/>
            <person name="Tice H."/>
            <person name="Nolan M."/>
            <person name="Copeland A."/>
            <person name="Cheng J.F."/>
            <person name="Lucas S."/>
            <person name="Tapia R."/>
            <person name="Goodwin L."/>
            <person name="Pitluck S."/>
            <person name="Ivanova N."/>
            <person name="Pagani I."/>
            <person name="Mavromatis K."/>
            <person name="Ovchinnikova G."/>
            <person name="Pati A."/>
            <person name="Chen A."/>
            <person name="Palaniappan K."/>
            <person name="Hauser L."/>
            <person name="Chang Y.J."/>
            <person name="Jeffries C.D."/>
            <person name="Detter J.C."/>
            <person name="Han C."/>
            <person name="Rohde M."/>
            <person name="Brambilla E."/>
            <person name="Goker M."/>
            <person name="Woyke T."/>
            <person name="Bristow J."/>
            <person name="Eisen J.A."/>
            <person name="Markowitz V."/>
            <person name="Hugenholtz P."/>
            <person name="Kyrpides N.C."/>
            <person name="Klenk H.P."/>
            <person name="Land M."/>
        </authorList>
    </citation>
    <scope>NUCLEOTIDE SEQUENCE [LARGE SCALE GENOMIC DNA]</scope>
    <source>
        <strain evidence="2">ATCC 33931 / DSM 2075 / LMG 7858 / VKM B-1802 / 2st14</strain>
    </source>
</reference>